<accession>A0A0F9E4V1</accession>
<sequence length="82" mass="8988">MIKINICKAAPIKVETRPVTIVINKNLPTSEVHPGALEITMEEDAAILAGVLFGTLPQGTLERLVIHLLKKRVSIYRGVTRS</sequence>
<name>A0A0F9E4V1_9ZZZZ</name>
<proteinExistence type="predicted"/>
<evidence type="ECO:0000313" key="1">
    <source>
        <dbReference type="EMBL" id="KKL61231.1"/>
    </source>
</evidence>
<reference evidence="1" key="1">
    <citation type="journal article" date="2015" name="Nature">
        <title>Complex archaea that bridge the gap between prokaryotes and eukaryotes.</title>
        <authorList>
            <person name="Spang A."/>
            <person name="Saw J.H."/>
            <person name="Jorgensen S.L."/>
            <person name="Zaremba-Niedzwiedzka K."/>
            <person name="Martijn J."/>
            <person name="Lind A.E."/>
            <person name="van Eijk R."/>
            <person name="Schleper C."/>
            <person name="Guy L."/>
            <person name="Ettema T.J."/>
        </authorList>
    </citation>
    <scope>NUCLEOTIDE SEQUENCE</scope>
</reference>
<organism evidence="1">
    <name type="scientific">marine sediment metagenome</name>
    <dbReference type="NCBI Taxonomy" id="412755"/>
    <lineage>
        <taxon>unclassified sequences</taxon>
        <taxon>metagenomes</taxon>
        <taxon>ecological metagenomes</taxon>
    </lineage>
</organism>
<gene>
    <name evidence="1" type="ORF">LCGC14_2197370</name>
</gene>
<protein>
    <submittedName>
        <fullName evidence="1">Uncharacterized protein</fullName>
    </submittedName>
</protein>
<comment type="caution">
    <text evidence="1">The sequence shown here is derived from an EMBL/GenBank/DDBJ whole genome shotgun (WGS) entry which is preliminary data.</text>
</comment>
<dbReference type="EMBL" id="LAZR01028882">
    <property type="protein sequence ID" value="KKL61231.1"/>
    <property type="molecule type" value="Genomic_DNA"/>
</dbReference>
<dbReference type="AlphaFoldDB" id="A0A0F9E4V1"/>